<protein>
    <submittedName>
        <fullName evidence="2">Uncharacterized protein</fullName>
    </submittedName>
</protein>
<sequence length="226" mass="26394">MIPNLQFQQHASDLCKVCTSFKAKLLVAKQNNDEYNKVQAEYNKHKEAANLKKQYYNNNIEESKNNLDVIHICYNWAQNIKYYICHNNVCKTGKQNCQLNFLIDENKLPEKVSNGANTTLNMKLEKFMFQKKSVWEEASFQLLQNNNFDKNEQLNTISSILLSRRRIPKLEGVNTADLLEVVNWIAHFLAKFRKNQREIAGRPKLVKSVGAYGKFWSRESSERVVK</sequence>
<evidence type="ECO:0000256" key="1">
    <source>
        <dbReference type="SAM" id="Coils"/>
    </source>
</evidence>
<comment type="caution">
    <text evidence="2">The sequence shown here is derived from an EMBL/GenBank/DDBJ whole genome shotgun (WGS) entry which is preliminary data.</text>
</comment>
<keyword evidence="3" id="KW-1185">Reference proteome</keyword>
<name>A0A397V5B2_9GLOM</name>
<proteinExistence type="predicted"/>
<evidence type="ECO:0000313" key="2">
    <source>
        <dbReference type="EMBL" id="RIB17605.1"/>
    </source>
</evidence>
<dbReference type="EMBL" id="QKWP01000595">
    <property type="protein sequence ID" value="RIB17605.1"/>
    <property type="molecule type" value="Genomic_DNA"/>
</dbReference>
<keyword evidence="1" id="KW-0175">Coiled coil</keyword>
<organism evidence="2 3">
    <name type="scientific">Gigaspora rosea</name>
    <dbReference type="NCBI Taxonomy" id="44941"/>
    <lineage>
        <taxon>Eukaryota</taxon>
        <taxon>Fungi</taxon>
        <taxon>Fungi incertae sedis</taxon>
        <taxon>Mucoromycota</taxon>
        <taxon>Glomeromycotina</taxon>
        <taxon>Glomeromycetes</taxon>
        <taxon>Diversisporales</taxon>
        <taxon>Gigasporaceae</taxon>
        <taxon>Gigaspora</taxon>
    </lineage>
</organism>
<gene>
    <name evidence="2" type="ORF">C2G38_2186877</name>
</gene>
<evidence type="ECO:0000313" key="3">
    <source>
        <dbReference type="Proteomes" id="UP000266673"/>
    </source>
</evidence>
<dbReference type="Proteomes" id="UP000266673">
    <property type="component" value="Unassembled WGS sequence"/>
</dbReference>
<dbReference type="AlphaFoldDB" id="A0A397V5B2"/>
<reference evidence="2 3" key="1">
    <citation type="submission" date="2018-06" db="EMBL/GenBank/DDBJ databases">
        <title>Comparative genomics reveals the genomic features of Rhizophagus irregularis, R. cerebriforme, R. diaphanum and Gigaspora rosea, and their symbiotic lifestyle signature.</title>
        <authorList>
            <person name="Morin E."/>
            <person name="San Clemente H."/>
            <person name="Chen E.C.H."/>
            <person name="De La Providencia I."/>
            <person name="Hainaut M."/>
            <person name="Kuo A."/>
            <person name="Kohler A."/>
            <person name="Murat C."/>
            <person name="Tang N."/>
            <person name="Roy S."/>
            <person name="Loubradou J."/>
            <person name="Henrissat B."/>
            <person name="Grigoriev I.V."/>
            <person name="Corradi N."/>
            <person name="Roux C."/>
            <person name="Martin F.M."/>
        </authorList>
    </citation>
    <scope>NUCLEOTIDE SEQUENCE [LARGE SCALE GENOMIC DNA]</scope>
    <source>
        <strain evidence="2 3">DAOM 194757</strain>
    </source>
</reference>
<dbReference type="OrthoDB" id="2407452at2759"/>
<accession>A0A397V5B2</accession>
<feature type="coiled-coil region" evidence="1">
    <location>
        <begin position="28"/>
        <end position="66"/>
    </location>
</feature>